<keyword evidence="5" id="KW-0808">Transferase</keyword>
<evidence type="ECO:0000256" key="7">
    <source>
        <dbReference type="ARBA" id="ARBA00023012"/>
    </source>
</evidence>
<dbReference type="PROSITE" id="PS50113">
    <property type="entry name" value="PAC"/>
    <property type="match status" value="1"/>
</dbReference>
<dbReference type="PANTHER" id="PTHR43304">
    <property type="entry name" value="PHYTOCHROME-LIKE PROTEIN CPH1"/>
    <property type="match status" value="1"/>
</dbReference>
<keyword evidence="7" id="KW-0902">Two-component regulatory system</keyword>
<dbReference type="PROSITE" id="PS50046">
    <property type="entry name" value="PHYTOCHROME_2"/>
    <property type="match status" value="1"/>
</dbReference>
<dbReference type="PRINTS" id="PR00344">
    <property type="entry name" value="BCTRLSENSOR"/>
</dbReference>
<dbReference type="InterPro" id="IPR003018">
    <property type="entry name" value="GAF"/>
</dbReference>
<dbReference type="CDD" id="cd00130">
    <property type="entry name" value="PAS"/>
    <property type="match status" value="1"/>
</dbReference>
<keyword evidence="4 8" id="KW-0597">Phosphoprotein</keyword>
<dbReference type="InterPro" id="IPR011006">
    <property type="entry name" value="CheY-like_superfamily"/>
</dbReference>
<evidence type="ECO:0000259" key="14">
    <source>
        <dbReference type="PROSITE" id="PS50113"/>
    </source>
</evidence>
<dbReference type="PROSITE" id="PS50109">
    <property type="entry name" value="HIS_KIN"/>
    <property type="match status" value="1"/>
</dbReference>
<dbReference type="Pfam" id="PF00072">
    <property type="entry name" value="Response_reg"/>
    <property type="match status" value="1"/>
</dbReference>
<dbReference type="SUPFAM" id="SSF52172">
    <property type="entry name" value="CheY-like"/>
    <property type="match status" value="1"/>
</dbReference>
<gene>
    <name evidence="15" type="ORF">BWI75_12350</name>
</gene>
<dbReference type="Gene3D" id="3.40.50.2300">
    <property type="match status" value="1"/>
</dbReference>
<proteinExistence type="inferred from homology"/>
<evidence type="ECO:0000256" key="2">
    <source>
        <dbReference type="ARBA" id="ARBA00006402"/>
    </source>
</evidence>
<dbReference type="Gene3D" id="3.30.565.10">
    <property type="entry name" value="Histidine kinase-like ATPase, C-terminal domain"/>
    <property type="match status" value="1"/>
</dbReference>
<dbReference type="FunFam" id="3.30.565.10:FF:000006">
    <property type="entry name" value="Sensor histidine kinase WalK"/>
    <property type="match status" value="1"/>
</dbReference>
<evidence type="ECO:0000313" key="16">
    <source>
        <dbReference type="Proteomes" id="UP000441797"/>
    </source>
</evidence>
<feature type="domain" description="PAC" evidence="14">
    <location>
        <begin position="233"/>
        <end position="285"/>
    </location>
</feature>
<dbReference type="InterPro" id="IPR003661">
    <property type="entry name" value="HisK_dim/P_dom"/>
</dbReference>
<evidence type="ECO:0000256" key="1">
    <source>
        <dbReference type="ARBA" id="ARBA00000085"/>
    </source>
</evidence>
<keyword evidence="16" id="KW-1185">Reference proteome</keyword>
<dbReference type="NCBIfam" id="TIGR00229">
    <property type="entry name" value="sensory_box"/>
    <property type="match status" value="1"/>
</dbReference>
<dbReference type="SUPFAM" id="SSF47384">
    <property type="entry name" value="Homodimeric domain of signal transducing histidine kinase"/>
    <property type="match status" value="1"/>
</dbReference>
<dbReference type="RefSeq" id="WP_105219676.1">
    <property type="nucleotide sequence ID" value="NZ_CAWNSU010000044.1"/>
</dbReference>
<evidence type="ECO:0000256" key="5">
    <source>
        <dbReference type="ARBA" id="ARBA00022679"/>
    </source>
</evidence>
<accession>A0A6N8FVG2</accession>
<comment type="catalytic activity">
    <reaction evidence="1">
        <text>ATP + protein L-histidine = ADP + protein N-phospho-L-histidine.</text>
        <dbReference type="EC" id="2.7.13.3"/>
    </reaction>
</comment>
<reference evidence="15 16" key="1">
    <citation type="journal article" date="2019" name="Front. Microbiol.">
        <title>Genomic Features for Desiccation Tolerance and Sugar Biosynthesis in the Extremophile Gloeocapsopsis sp. UTEX B3054.</title>
        <authorList>
            <person name="Urrejola C."/>
            <person name="Alcorta J."/>
            <person name="Salas L."/>
            <person name="Vasquez M."/>
            <person name="Polz M.F."/>
            <person name="Vicuna R."/>
            <person name="Diez B."/>
        </authorList>
    </citation>
    <scope>NUCLEOTIDE SEQUENCE [LARGE SCALE GENOMIC DNA]</scope>
    <source>
        <strain evidence="15 16">1H9</strain>
    </source>
</reference>
<organism evidence="15 16">
    <name type="scientific">Gloeocapsopsis dulcis AAB1 = 1H9</name>
    <dbReference type="NCBI Taxonomy" id="1433147"/>
    <lineage>
        <taxon>Bacteria</taxon>
        <taxon>Bacillati</taxon>
        <taxon>Cyanobacteriota</taxon>
        <taxon>Cyanophyceae</taxon>
        <taxon>Oscillatoriophycideae</taxon>
        <taxon>Chroococcales</taxon>
        <taxon>Chroococcaceae</taxon>
        <taxon>Gloeocapsopsis</taxon>
        <taxon>Gloeocapsopsis dulcis</taxon>
    </lineage>
</organism>
<dbReference type="Pfam" id="PF13426">
    <property type="entry name" value="PAS_9"/>
    <property type="match status" value="1"/>
</dbReference>
<dbReference type="Pfam" id="PF01590">
    <property type="entry name" value="GAF"/>
    <property type="match status" value="1"/>
</dbReference>
<dbReference type="PROSITE" id="PS50110">
    <property type="entry name" value="RESPONSE_REGULATORY"/>
    <property type="match status" value="1"/>
</dbReference>
<dbReference type="InterPro" id="IPR004358">
    <property type="entry name" value="Sig_transdc_His_kin-like_C"/>
</dbReference>
<feature type="domain" description="PAS" evidence="13">
    <location>
        <begin position="158"/>
        <end position="212"/>
    </location>
</feature>
<evidence type="ECO:0000259" key="12">
    <source>
        <dbReference type="PROSITE" id="PS50110"/>
    </source>
</evidence>
<dbReference type="InterPro" id="IPR016132">
    <property type="entry name" value="Phyto_chromo_attachment"/>
</dbReference>
<dbReference type="InterPro" id="IPR035965">
    <property type="entry name" value="PAS-like_dom_sf"/>
</dbReference>
<dbReference type="OrthoDB" id="437650at2"/>
<dbReference type="InterPro" id="IPR036097">
    <property type="entry name" value="HisK_dim/P_sf"/>
</dbReference>
<keyword evidence="9" id="KW-0175">Coiled coil</keyword>
<protein>
    <recommendedName>
        <fullName evidence="3">histidine kinase</fullName>
        <ecNumber evidence="3">2.7.13.3</ecNumber>
    </recommendedName>
</protein>
<dbReference type="InterPro" id="IPR036890">
    <property type="entry name" value="HATPase_C_sf"/>
</dbReference>
<dbReference type="InterPro" id="IPR029016">
    <property type="entry name" value="GAF-like_dom_sf"/>
</dbReference>
<evidence type="ECO:0000259" key="11">
    <source>
        <dbReference type="PROSITE" id="PS50109"/>
    </source>
</evidence>
<evidence type="ECO:0000313" key="15">
    <source>
        <dbReference type="EMBL" id="MUL37110.1"/>
    </source>
</evidence>
<dbReference type="AlphaFoldDB" id="A0A6N8FVG2"/>
<dbReference type="InterPro" id="IPR003594">
    <property type="entry name" value="HATPase_dom"/>
</dbReference>
<dbReference type="Pfam" id="PF02518">
    <property type="entry name" value="HATPase_c"/>
    <property type="match status" value="1"/>
</dbReference>
<dbReference type="SMART" id="SM00387">
    <property type="entry name" value="HATPase_c"/>
    <property type="match status" value="1"/>
</dbReference>
<dbReference type="SMART" id="SM00388">
    <property type="entry name" value="HisKA"/>
    <property type="match status" value="1"/>
</dbReference>
<dbReference type="Gene3D" id="1.10.287.130">
    <property type="match status" value="1"/>
</dbReference>
<dbReference type="EMBL" id="NAPY01000017">
    <property type="protein sequence ID" value="MUL37110.1"/>
    <property type="molecule type" value="Genomic_DNA"/>
</dbReference>
<dbReference type="Gene3D" id="3.30.450.40">
    <property type="match status" value="1"/>
</dbReference>
<dbReference type="SUPFAM" id="SSF55785">
    <property type="entry name" value="PYP-like sensor domain (PAS domain)"/>
    <property type="match status" value="1"/>
</dbReference>
<dbReference type="InterPro" id="IPR005467">
    <property type="entry name" value="His_kinase_dom"/>
</dbReference>
<dbReference type="SMART" id="SM00448">
    <property type="entry name" value="REC"/>
    <property type="match status" value="1"/>
</dbReference>
<evidence type="ECO:0000259" key="10">
    <source>
        <dbReference type="PROSITE" id="PS50046"/>
    </source>
</evidence>
<dbReference type="SMART" id="SM00091">
    <property type="entry name" value="PAS"/>
    <property type="match status" value="1"/>
</dbReference>
<dbReference type="SMART" id="SM00065">
    <property type="entry name" value="GAF"/>
    <property type="match status" value="1"/>
</dbReference>
<comment type="similarity">
    <text evidence="2">In the N-terminal section; belongs to the phytochrome family.</text>
</comment>
<dbReference type="GO" id="GO:0000155">
    <property type="term" value="F:phosphorelay sensor kinase activity"/>
    <property type="evidence" value="ECO:0007669"/>
    <property type="project" value="InterPro"/>
</dbReference>
<dbReference type="SUPFAM" id="SSF55874">
    <property type="entry name" value="ATPase domain of HSP90 chaperone/DNA topoisomerase II/histidine kinase"/>
    <property type="match status" value="1"/>
</dbReference>
<dbReference type="Gene3D" id="3.30.450.20">
    <property type="entry name" value="PAS domain"/>
    <property type="match status" value="1"/>
</dbReference>
<dbReference type="InterPro" id="IPR001610">
    <property type="entry name" value="PAC"/>
</dbReference>
<comment type="caution">
    <text evidence="15">The sequence shown here is derived from an EMBL/GenBank/DDBJ whole genome shotgun (WGS) entry which is preliminary data.</text>
</comment>
<dbReference type="PROSITE" id="PS50112">
    <property type="entry name" value="PAS"/>
    <property type="match status" value="1"/>
</dbReference>
<dbReference type="SUPFAM" id="SSF55781">
    <property type="entry name" value="GAF domain-like"/>
    <property type="match status" value="1"/>
</dbReference>
<dbReference type="InterPro" id="IPR000014">
    <property type="entry name" value="PAS"/>
</dbReference>
<sequence length="706" mass="80265">MSVATTEDVILIVDDTPANLEVLFSFLTDCGFKILIAEDGESAIQKAEYALPELILLDIVMPGIDGFETCCRLKAQEATHDIPVIFMTALSETVDKVKGLQVGAVDYITKPLQHEEVLARVQTHLRLRHLNKQLQAQNLQLEQEIKQRQQHEEALRQSEERFRLAIENVKDYAIFMLDPEGCIVSWNTGAESIKGYQAAEIIGRHFSCFYPDADLQCGKPQQLLQIAAAKGQVKDEGWRVRKDGSQFWADVAIAALRDEQGRLRGFSKVTRDITERKRAEQELQRQYQRSQLFAEVTLKIRQSLQITEVLQTAVTEVQKILQADRVVIYRFWLDGTGSSVAEAVLPGWAAILGQKFPEEVFPEDYRQRYLQGRIRRITDVEKEENISPCLVEFVQQFNVKAKLVVPIIIKQELWGLLVAHQCANPRSWTDFETELLRQLADQIGVALTQAQLLEQETRFSQQLARSNAELQQFASIASHDLQEPLRKIQAFGNRLQDKYRDALSEQGRDYIERMQSAAHRMQTLIDDLLIFSRLTTRAQPLVPVVLAEAIAEVLSDLEVLIQQTGGRVEVSELPTISADPLQMRQLFQNLIGNALKFRQANESPYVKIYSHIIEQDPQSIADSVSTVLCQITVEDNGIGFDSKYLDRIFQVFQRLHNRREYEGTGMGLAICRKIVERHRGTLTAESQLGQGAKFIITLPVDQLLDQ</sequence>
<evidence type="ECO:0000259" key="13">
    <source>
        <dbReference type="PROSITE" id="PS50112"/>
    </source>
</evidence>
<feature type="modified residue" description="4-aspartylphosphate" evidence="8">
    <location>
        <position position="58"/>
    </location>
</feature>
<evidence type="ECO:0000256" key="4">
    <source>
        <dbReference type="ARBA" id="ARBA00022553"/>
    </source>
</evidence>
<feature type="coiled-coil region" evidence="9">
    <location>
        <begin position="124"/>
        <end position="168"/>
    </location>
</feature>
<evidence type="ECO:0000256" key="9">
    <source>
        <dbReference type="SAM" id="Coils"/>
    </source>
</evidence>
<dbReference type="SMART" id="SM00086">
    <property type="entry name" value="PAC"/>
    <property type="match status" value="1"/>
</dbReference>
<evidence type="ECO:0000256" key="3">
    <source>
        <dbReference type="ARBA" id="ARBA00012438"/>
    </source>
</evidence>
<dbReference type="InterPro" id="IPR000700">
    <property type="entry name" value="PAS-assoc_C"/>
</dbReference>
<dbReference type="CDD" id="cd19920">
    <property type="entry name" value="REC_PA4781-like"/>
    <property type="match status" value="1"/>
</dbReference>
<feature type="domain" description="Phytochrome chromophore attachment site" evidence="10">
    <location>
        <begin position="305"/>
        <end position="442"/>
    </location>
</feature>
<dbReference type="PANTHER" id="PTHR43304:SF1">
    <property type="entry name" value="PAC DOMAIN-CONTAINING PROTEIN"/>
    <property type="match status" value="1"/>
</dbReference>
<dbReference type="Pfam" id="PF00512">
    <property type="entry name" value="HisKA"/>
    <property type="match status" value="1"/>
</dbReference>
<dbReference type="Proteomes" id="UP000441797">
    <property type="component" value="Unassembled WGS sequence"/>
</dbReference>
<keyword evidence="6" id="KW-0418">Kinase</keyword>
<dbReference type="CDD" id="cd00082">
    <property type="entry name" value="HisKA"/>
    <property type="match status" value="1"/>
</dbReference>
<feature type="domain" description="Response regulatory" evidence="12">
    <location>
        <begin position="9"/>
        <end position="125"/>
    </location>
</feature>
<feature type="domain" description="Histidine kinase" evidence="11">
    <location>
        <begin position="476"/>
        <end position="702"/>
    </location>
</feature>
<dbReference type="InterPro" id="IPR052162">
    <property type="entry name" value="Sensor_kinase/Photoreceptor"/>
</dbReference>
<name>A0A6N8FVG2_9CHRO</name>
<dbReference type="InterPro" id="IPR001789">
    <property type="entry name" value="Sig_transdc_resp-reg_receiver"/>
</dbReference>
<evidence type="ECO:0000256" key="8">
    <source>
        <dbReference type="PROSITE-ProRule" id="PRU00169"/>
    </source>
</evidence>
<dbReference type="EC" id="2.7.13.3" evidence="3"/>
<evidence type="ECO:0000256" key="6">
    <source>
        <dbReference type="ARBA" id="ARBA00022777"/>
    </source>
</evidence>